<protein>
    <recommendedName>
        <fullName evidence="1">Protein kinase domain-containing protein</fullName>
    </recommendedName>
</protein>
<feature type="domain" description="Protein kinase" evidence="1">
    <location>
        <begin position="1"/>
        <end position="60"/>
    </location>
</feature>
<dbReference type="InterPro" id="IPR011009">
    <property type="entry name" value="Kinase-like_dom_sf"/>
</dbReference>
<keyword evidence="3" id="KW-1185">Reference proteome</keyword>
<dbReference type="GO" id="GO:0004672">
    <property type="term" value="F:protein kinase activity"/>
    <property type="evidence" value="ECO:0007669"/>
    <property type="project" value="InterPro"/>
</dbReference>
<evidence type="ECO:0000313" key="2">
    <source>
        <dbReference type="EMBL" id="RIB16987.1"/>
    </source>
</evidence>
<reference evidence="2 3" key="1">
    <citation type="submission" date="2018-06" db="EMBL/GenBank/DDBJ databases">
        <title>Comparative genomics reveals the genomic features of Rhizophagus irregularis, R. cerebriforme, R. diaphanum and Gigaspora rosea, and their symbiotic lifestyle signature.</title>
        <authorList>
            <person name="Morin E."/>
            <person name="San Clemente H."/>
            <person name="Chen E.C.H."/>
            <person name="De La Providencia I."/>
            <person name="Hainaut M."/>
            <person name="Kuo A."/>
            <person name="Kohler A."/>
            <person name="Murat C."/>
            <person name="Tang N."/>
            <person name="Roy S."/>
            <person name="Loubradou J."/>
            <person name="Henrissat B."/>
            <person name="Grigoriev I.V."/>
            <person name="Corradi N."/>
            <person name="Roux C."/>
            <person name="Martin F.M."/>
        </authorList>
    </citation>
    <scope>NUCLEOTIDE SEQUENCE [LARGE SCALE GENOMIC DNA]</scope>
    <source>
        <strain evidence="2 3">DAOM 194757</strain>
    </source>
</reference>
<dbReference type="EMBL" id="QKWP01000638">
    <property type="protein sequence ID" value="RIB16987.1"/>
    <property type="molecule type" value="Genomic_DNA"/>
</dbReference>
<proteinExistence type="predicted"/>
<dbReference type="AlphaFoldDB" id="A0A397V6N2"/>
<organism evidence="2 3">
    <name type="scientific">Gigaspora rosea</name>
    <dbReference type="NCBI Taxonomy" id="44941"/>
    <lineage>
        <taxon>Eukaryota</taxon>
        <taxon>Fungi</taxon>
        <taxon>Fungi incertae sedis</taxon>
        <taxon>Mucoromycota</taxon>
        <taxon>Glomeromycotina</taxon>
        <taxon>Glomeromycetes</taxon>
        <taxon>Diversisporales</taxon>
        <taxon>Gigasporaceae</taxon>
        <taxon>Gigaspora</taxon>
    </lineage>
</organism>
<dbReference type="SUPFAM" id="SSF56112">
    <property type="entry name" value="Protein kinase-like (PK-like)"/>
    <property type="match status" value="1"/>
</dbReference>
<sequence length="60" mass="6907">MVMEYAKREVLENCNQNMFSLITDFSLYKPISHDSSSKALFGVLLYIAPEVLYAHGKEYT</sequence>
<gene>
    <name evidence="2" type="ORF">C2G38_2188545</name>
</gene>
<comment type="caution">
    <text evidence="2">The sequence shown here is derived from an EMBL/GenBank/DDBJ whole genome shotgun (WGS) entry which is preliminary data.</text>
</comment>
<dbReference type="GO" id="GO:0005524">
    <property type="term" value="F:ATP binding"/>
    <property type="evidence" value="ECO:0007669"/>
    <property type="project" value="InterPro"/>
</dbReference>
<dbReference type="PROSITE" id="PS50011">
    <property type="entry name" value="PROTEIN_KINASE_DOM"/>
    <property type="match status" value="1"/>
</dbReference>
<evidence type="ECO:0000313" key="3">
    <source>
        <dbReference type="Proteomes" id="UP000266673"/>
    </source>
</evidence>
<accession>A0A397V6N2</accession>
<evidence type="ECO:0000259" key="1">
    <source>
        <dbReference type="PROSITE" id="PS50011"/>
    </source>
</evidence>
<name>A0A397V6N2_9GLOM</name>
<dbReference type="Proteomes" id="UP000266673">
    <property type="component" value="Unassembled WGS sequence"/>
</dbReference>
<dbReference type="InterPro" id="IPR000719">
    <property type="entry name" value="Prot_kinase_dom"/>
</dbReference>